<organism evidence="4 5">
    <name type="scientific">Ruthenibacterium lactatiformans</name>
    <dbReference type="NCBI Taxonomy" id="1550024"/>
    <lineage>
        <taxon>Bacteria</taxon>
        <taxon>Bacillati</taxon>
        <taxon>Bacillota</taxon>
        <taxon>Clostridia</taxon>
        <taxon>Eubacteriales</taxon>
        <taxon>Oscillospiraceae</taxon>
        <taxon>Ruthenibacterium</taxon>
    </lineage>
</organism>
<dbReference type="InterPro" id="IPR036390">
    <property type="entry name" value="WH_DNA-bd_sf"/>
</dbReference>
<proteinExistence type="predicted"/>
<dbReference type="GeneID" id="42857281"/>
<dbReference type="PANTHER" id="PTHR34580">
    <property type="match status" value="1"/>
</dbReference>
<dbReference type="InterPro" id="IPR057727">
    <property type="entry name" value="WCX_dom"/>
</dbReference>
<sequence length="302" mass="33227">MHTGRLFEIVYLLQSRPRMTARELAERFEVSVRTIYRDIDALSAAGVPVYAARGGGGGVGLLPGYVLDRSLLTDGEQDEILYALRAMAAAGMGGAALEKLAGLFQKSGDGWLEVDFSPWGSGPAEKRVFATLKTAILSRREIAFDYYSARGEKSRRTAQPVKLVYKDAAWYLQAYCLARQALRVFKLCRMLDVTLLDAVFTPGPQHTPQPMDPAEAPGPLLHLELTFTPAAAYRVYDMFPPEWVTQLPDGRLFVSAFYPESPWIYGFLLSFGADVAVLSPPQVQQALREAGQKVAALYGAPE</sequence>
<dbReference type="RefSeq" id="WP_050005669.1">
    <property type="nucleotide sequence ID" value="NZ_DAWBJP010000047.1"/>
</dbReference>
<dbReference type="AlphaFoldDB" id="A0A0D8IY86"/>
<dbReference type="InterPro" id="IPR028349">
    <property type="entry name" value="PafC-like"/>
</dbReference>
<dbReference type="PANTHER" id="PTHR34580:SF1">
    <property type="entry name" value="PROTEIN PAFC"/>
    <property type="match status" value="1"/>
</dbReference>
<dbReference type="EMBL" id="JXXK01000017">
    <property type="protein sequence ID" value="KJF39449.1"/>
    <property type="molecule type" value="Genomic_DNA"/>
</dbReference>
<evidence type="ECO:0000256" key="1">
    <source>
        <dbReference type="ARBA" id="ARBA00023015"/>
    </source>
</evidence>
<dbReference type="PROSITE" id="PS51000">
    <property type="entry name" value="HTH_DEOR_2"/>
    <property type="match status" value="1"/>
</dbReference>
<name>A0A0D8IY86_9FIRM</name>
<dbReference type="InterPro" id="IPR001034">
    <property type="entry name" value="DeoR_HTH"/>
</dbReference>
<dbReference type="GO" id="GO:0003700">
    <property type="term" value="F:DNA-binding transcription factor activity"/>
    <property type="evidence" value="ECO:0007669"/>
    <property type="project" value="InterPro"/>
</dbReference>
<feature type="domain" description="HTH deoR-type" evidence="3">
    <location>
        <begin position="2"/>
        <end position="60"/>
    </location>
</feature>
<dbReference type="InterPro" id="IPR036388">
    <property type="entry name" value="WH-like_DNA-bd_sf"/>
</dbReference>
<dbReference type="InterPro" id="IPR051534">
    <property type="entry name" value="CBASS_pafABC_assoc_protein"/>
</dbReference>
<keyword evidence="2" id="KW-0804">Transcription</keyword>
<dbReference type="PATRIC" id="fig|1550024.3.peg.2714"/>
<keyword evidence="5" id="KW-1185">Reference proteome</keyword>
<keyword evidence="1" id="KW-0805">Transcription regulation</keyword>
<evidence type="ECO:0000256" key="2">
    <source>
        <dbReference type="ARBA" id="ARBA00023163"/>
    </source>
</evidence>
<dbReference type="Pfam" id="PF25583">
    <property type="entry name" value="WCX"/>
    <property type="match status" value="1"/>
</dbReference>
<dbReference type="Proteomes" id="UP000032483">
    <property type="component" value="Unassembled WGS sequence"/>
</dbReference>
<dbReference type="InterPro" id="IPR013196">
    <property type="entry name" value="HTH_11"/>
</dbReference>
<dbReference type="Gene3D" id="1.10.10.10">
    <property type="entry name" value="Winged helix-like DNA-binding domain superfamily/Winged helix DNA-binding domain"/>
    <property type="match status" value="1"/>
</dbReference>
<reference evidence="4" key="1">
    <citation type="submission" date="2015-02" db="EMBL/GenBank/DDBJ databases">
        <title>A novel member of the family Ruminococcaceae isolated from human feces.</title>
        <authorList>
            <person name="Shkoporov A.N."/>
            <person name="Chaplin A.V."/>
            <person name="Motuzova O.V."/>
            <person name="Kafarskaia L.I."/>
            <person name="Khokhlova E.V."/>
            <person name="Efimov B.A."/>
        </authorList>
    </citation>
    <scope>NUCLEOTIDE SEQUENCE [LARGE SCALE GENOMIC DNA]</scope>
    <source>
        <strain evidence="4">585-1</strain>
    </source>
</reference>
<dbReference type="Pfam" id="PF13280">
    <property type="entry name" value="WYL"/>
    <property type="match status" value="1"/>
</dbReference>
<dbReference type="PROSITE" id="PS52050">
    <property type="entry name" value="WYL"/>
    <property type="match status" value="1"/>
</dbReference>
<comment type="caution">
    <text evidence="4">The sequence shown here is derived from an EMBL/GenBank/DDBJ whole genome shotgun (WGS) entry which is preliminary data.</text>
</comment>
<dbReference type="Pfam" id="PF08279">
    <property type="entry name" value="HTH_11"/>
    <property type="match status" value="1"/>
</dbReference>
<gene>
    <name evidence="4" type="ORF">TQ39_11910</name>
</gene>
<accession>A0A0D8IY86</accession>
<evidence type="ECO:0000313" key="5">
    <source>
        <dbReference type="Proteomes" id="UP000032483"/>
    </source>
</evidence>
<dbReference type="PIRSF" id="PIRSF016838">
    <property type="entry name" value="PafC"/>
    <property type="match status" value="1"/>
</dbReference>
<protein>
    <recommendedName>
        <fullName evidence="3">HTH deoR-type domain-containing protein</fullName>
    </recommendedName>
</protein>
<dbReference type="InterPro" id="IPR026881">
    <property type="entry name" value="WYL_dom"/>
</dbReference>
<evidence type="ECO:0000259" key="3">
    <source>
        <dbReference type="PROSITE" id="PS51000"/>
    </source>
</evidence>
<evidence type="ECO:0000313" key="4">
    <source>
        <dbReference type="EMBL" id="KJF39449.1"/>
    </source>
</evidence>
<dbReference type="SUPFAM" id="SSF46785">
    <property type="entry name" value="Winged helix' DNA-binding domain"/>
    <property type="match status" value="1"/>
</dbReference>